<proteinExistence type="predicted"/>
<dbReference type="SUPFAM" id="SSF54862">
    <property type="entry name" value="4Fe-4S ferredoxins"/>
    <property type="match status" value="1"/>
</dbReference>
<name>A0A5E6PJY3_PSEFL</name>
<evidence type="ECO:0008006" key="4">
    <source>
        <dbReference type="Google" id="ProtNLM"/>
    </source>
</evidence>
<dbReference type="InterPro" id="IPR036197">
    <property type="entry name" value="NarG-like_sf"/>
</dbReference>
<gene>
    <name evidence="2" type="ORF">PS631_00308</name>
</gene>
<dbReference type="EMBL" id="CABVHF010000001">
    <property type="protein sequence ID" value="VVM41397.1"/>
    <property type="molecule type" value="Genomic_DNA"/>
</dbReference>
<evidence type="ECO:0000256" key="1">
    <source>
        <dbReference type="SAM" id="Phobius"/>
    </source>
</evidence>
<evidence type="ECO:0000313" key="2">
    <source>
        <dbReference type="EMBL" id="VVM41397.1"/>
    </source>
</evidence>
<feature type="transmembrane region" description="Helical" evidence="1">
    <location>
        <begin position="277"/>
        <end position="299"/>
    </location>
</feature>
<dbReference type="SUPFAM" id="SSF103501">
    <property type="entry name" value="Respiratory nitrate reductase 1 gamma chain"/>
    <property type="match status" value="1"/>
</dbReference>
<feature type="transmembrane region" description="Helical" evidence="1">
    <location>
        <begin position="342"/>
        <end position="362"/>
    </location>
</feature>
<dbReference type="Proteomes" id="UP000399692">
    <property type="component" value="Unassembled WGS sequence"/>
</dbReference>
<accession>A0A5E6PJY3</accession>
<feature type="transmembrane region" description="Helical" evidence="1">
    <location>
        <begin position="319"/>
        <end position="336"/>
    </location>
</feature>
<feature type="transmembrane region" description="Helical" evidence="1">
    <location>
        <begin position="244"/>
        <end position="265"/>
    </location>
</feature>
<dbReference type="InterPro" id="IPR012830">
    <property type="entry name" value="Citrate_utilization_prot_B"/>
</dbReference>
<dbReference type="RefSeq" id="WP_150569036.1">
    <property type="nucleotide sequence ID" value="NZ_CABVHF010000001.1"/>
</dbReference>
<keyword evidence="1" id="KW-0472">Membrane</keyword>
<organism evidence="2 3">
    <name type="scientific">Pseudomonas fluorescens</name>
    <dbReference type="NCBI Taxonomy" id="294"/>
    <lineage>
        <taxon>Bacteria</taxon>
        <taxon>Pseudomonadati</taxon>
        <taxon>Pseudomonadota</taxon>
        <taxon>Gammaproteobacteria</taxon>
        <taxon>Pseudomonadales</taxon>
        <taxon>Pseudomonadaceae</taxon>
        <taxon>Pseudomonas</taxon>
    </lineage>
</organism>
<feature type="transmembrane region" description="Helical" evidence="1">
    <location>
        <begin position="125"/>
        <end position="146"/>
    </location>
</feature>
<keyword evidence="1" id="KW-1133">Transmembrane helix</keyword>
<dbReference type="AlphaFoldDB" id="A0A5E6PJY3"/>
<dbReference type="NCBIfam" id="NF011607">
    <property type="entry name" value="PRK15033.1"/>
    <property type="match status" value="1"/>
</dbReference>
<evidence type="ECO:0000313" key="3">
    <source>
        <dbReference type="Proteomes" id="UP000399692"/>
    </source>
</evidence>
<reference evidence="2 3" key="1">
    <citation type="submission" date="2019-09" db="EMBL/GenBank/DDBJ databases">
        <authorList>
            <person name="Chandra G."/>
            <person name="Truman W A."/>
        </authorList>
    </citation>
    <scope>NUCLEOTIDE SEQUENCE [LARGE SCALE GENOMIC DNA]</scope>
    <source>
        <strain evidence="2">PS631</strain>
    </source>
</reference>
<sequence length="393" mass="42734">MTAQLLEPRLVEPSKGHGELIAVLNVDESEVDRQMRICNACRYCEGFCAVFPAMTRRLDFNKADIHYLANLCHNCGACLHACQYAAPHEFAVNVPKALATVRGQTYSDYAWPSAFGRLYRHNGTLLASALAAGLSLFLLLALLVNGTLLPGRLSGDFYAVFPHNTLALMFGVVFAAAMLALSIAVRRFWREVAPADSPPASKHAAVVEASTAALTLKYLDGGHGQGCTNESDRYTLWRRRFHHLTFYGFMLCFAATVVATGYHYLLGEMAPYPLLSWPVVLGTVGGVGLVIGPVGLLLLNLRRDPAHGDVSQRPMDRAFILLLLLVSLTGLALLGWRDTGAMAILLAVHLGCVMALFLTLPYGKFAHGIFRSAALLKFAIEKRQPDPHGLGGE</sequence>
<feature type="transmembrane region" description="Helical" evidence="1">
    <location>
        <begin position="166"/>
        <end position="185"/>
    </location>
</feature>
<keyword evidence="1" id="KW-0812">Transmembrane</keyword>
<dbReference type="OrthoDB" id="9765258at2"/>
<protein>
    <recommendedName>
        <fullName evidence="4">Tricarballylate utilization protein B</fullName>
    </recommendedName>
</protein>
<dbReference type="NCBIfam" id="TIGR02484">
    <property type="entry name" value="CitB"/>
    <property type="match status" value="1"/>
</dbReference>